<feature type="region of interest" description="Disordered" evidence="2">
    <location>
        <begin position="53"/>
        <end position="72"/>
    </location>
</feature>
<feature type="compositionally biased region" description="Basic and acidic residues" evidence="2">
    <location>
        <begin position="197"/>
        <end position="208"/>
    </location>
</feature>
<feature type="coiled-coil region" evidence="1">
    <location>
        <begin position="103"/>
        <end position="137"/>
    </location>
</feature>
<feature type="compositionally biased region" description="Basic and acidic residues" evidence="2">
    <location>
        <begin position="343"/>
        <end position="353"/>
    </location>
</feature>
<gene>
    <name evidence="3" type="ORF">B0H17DRAFT_1218145</name>
</gene>
<dbReference type="EMBL" id="JARKIE010000538">
    <property type="protein sequence ID" value="KAJ7629584.1"/>
    <property type="molecule type" value="Genomic_DNA"/>
</dbReference>
<proteinExistence type="predicted"/>
<protein>
    <submittedName>
        <fullName evidence="3">Uncharacterized protein</fullName>
    </submittedName>
</protein>
<dbReference type="Proteomes" id="UP001221757">
    <property type="component" value="Unassembled WGS sequence"/>
</dbReference>
<feature type="compositionally biased region" description="Acidic residues" evidence="2">
    <location>
        <begin position="209"/>
        <end position="222"/>
    </location>
</feature>
<feature type="region of interest" description="Disordered" evidence="2">
    <location>
        <begin position="403"/>
        <end position="544"/>
    </location>
</feature>
<feature type="compositionally biased region" description="Pro residues" evidence="2">
    <location>
        <begin position="325"/>
        <end position="336"/>
    </location>
</feature>
<keyword evidence="4" id="KW-1185">Reference proteome</keyword>
<feature type="compositionally biased region" description="Basic and acidic residues" evidence="2">
    <location>
        <begin position="1"/>
        <end position="12"/>
    </location>
</feature>
<dbReference type="AlphaFoldDB" id="A0AAD7BT09"/>
<feature type="region of interest" description="Disordered" evidence="2">
    <location>
        <begin position="722"/>
        <end position="778"/>
    </location>
</feature>
<comment type="caution">
    <text evidence="3">The sequence shown here is derived from an EMBL/GenBank/DDBJ whole genome shotgun (WGS) entry which is preliminary data.</text>
</comment>
<name>A0AAD7BT09_MYCRO</name>
<feature type="compositionally biased region" description="Polar residues" evidence="2">
    <location>
        <begin position="238"/>
        <end position="248"/>
    </location>
</feature>
<feature type="compositionally biased region" description="Polar residues" evidence="2">
    <location>
        <begin position="422"/>
        <end position="432"/>
    </location>
</feature>
<feature type="region of interest" description="Disordered" evidence="2">
    <location>
        <begin position="567"/>
        <end position="590"/>
    </location>
</feature>
<feature type="region of interest" description="Disordered" evidence="2">
    <location>
        <begin position="188"/>
        <end position="376"/>
    </location>
</feature>
<reference evidence="3" key="1">
    <citation type="submission" date="2023-03" db="EMBL/GenBank/DDBJ databases">
        <title>Massive genome expansion in bonnet fungi (Mycena s.s.) driven by repeated elements and novel gene families across ecological guilds.</title>
        <authorList>
            <consortium name="Lawrence Berkeley National Laboratory"/>
            <person name="Harder C.B."/>
            <person name="Miyauchi S."/>
            <person name="Viragh M."/>
            <person name="Kuo A."/>
            <person name="Thoen E."/>
            <person name="Andreopoulos B."/>
            <person name="Lu D."/>
            <person name="Skrede I."/>
            <person name="Drula E."/>
            <person name="Henrissat B."/>
            <person name="Morin E."/>
            <person name="Kohler A."/>
            <person name="Barry K."/>
            <person name="LaButti K."/>
            <person name="Morin E."/>
            <person name="Salamov A."/>
            <person name="Lipzen A."/>
            <person name="Mereny Z."/>
            <person name="Hegedus B."/>
            <person name="Baldrian P."/>
            <person name="Stursova M."/>
            <person name="Weitz H."/>
            <person name="Taylor A."/>
            <person name="Grigoriev I.V."/>
            <person name="Nagy L.G."/>
            <person name="Martin F."/>
            <person name="Kauserud H."/>
        </authorList>
    </citation>
    <scope>NUCLEOTIDE SEQUENCE</scope>
    <source>
        <strain evidence="3">CBHHK067</strain>
    </source>
</reference>
<evidence type="ECO:0000256" key="2">
    <source>
        <dbReference type="SAM" id="MobiDB-lite"/>
    </source>
</evidence>
<evidence type="ECO:0000256" key="1">
    <source>
        <dbReference type="SAM" id="Coils"/>
    </source>
</evidence>
<feature type="compositionally biased region" description="Low complexity" evidence="2">
    <location>
        <begin position="486"/>
        <end position="499"/>
    </location>
</feature>
<feature type="region of interest" description="Disordered" evidence="2">
    <location>
        <begin position="1"/>
        <end position="48"/>
    </location>
</feature>
<evidence type="ECO:0000313" key="3">
    <source>
        <dbReference type="EMBL" id="KAJ7629584.1"/>
    </source>
</evidence>
<feature type="compositionally biased region" description="Low complexity" evidence="2">
    <location>
        <begin position="288"/>
        <end position="306"/>
    </location>
</feature>
<evidence type="ECO:0000313" key="4">
    <source>
        <dbReference type="Proteomes" id="UP001221757"/>
    </source>
</evidence>
<organism evidence="3 4">
    <name type="scientific">Mycena rosella</name>
    <name type="common">Pink bonnet</name>
    <name type="synonym">Agaricus rosellus</name>
    <dbReference type="NCBI Taxonomy" id="1033263"/>
    <lineage>
        <taxon>Eukaryota</taxon>
        <taxon>Fungi</taxon>
        <taxon>Dikarya</taxon>
        <taxon>Basidiomycota</taxon>
        <taxon>Agaricomycotina</taxon>
        <taxon>Agaricomycetes</taxon>
        <taxon>Agaricomycetidae</taxon>
        <taxon>Agaricales</taxon>
        <taxon>Marasmiineae</taxon>
        <taxon>Mycenaceae</taxon>
        <taxon>Mycena</taxon>
    </lineage>
</organism>
<accession>A0AAD7BT09</accession>
<sequence length="778" mass="84186">MDNNRREDEREMSAPGAPQAKTSPSPPGGKEFPFPPFPAANSSTLNEAFSGHLENRTGEPKRRSRSQSRSASSLLLVATERLGQETNRANALDLRCAEVLAHLRTIVEDREQLRRNLAKVTEELSLYKLQLDVAQNEIFRAQKIVDGVDKARVEAEEQAAKDRTIARQLVSERAVWIAREEGRNEGFQEGLRQGRRQAYETARRRADEYADEGYDEGEEAPETYEPSVRRSPPSNRRGWSSPSRSVRSTLPDAASYISTQPARSRTPSPPSNNVPSTQSHEPTTETYQSTTQSDQPTTQPAAQPRQPATPRPPRARSPGQSPGQSPSPRPSRPLPRAPARSPEPIDIRPDRSASRARTPSVSHPPVTLPPDGWIPTVGADSVIILPPPHELSRPVSFVEEDTLTRTPGAGYNTPSGGRRRTMSNVSRGSTRISEYGILSPPRRAETPVTRSNQVAHAWRAANTDTVDPPGRERRQEAAQDGSENLSTRSSTQRSQVSRRSGPRRPREIVMPMPLSTSMHAAGMSHAPPAPQLQPHTAPAGPSHAASGAAAYVSMDASSYAPTATSYFAPYHPEQQPQDYGDDTDPAPARPRSALSWIKTRFNRSFSASTVNIHIEPPSNPASNSSTGNTVNAVLLTPDDAGQRTLPQHFVPELAGALDAHHYAPSAEGAGSVIVLPDNELPRGFMPLSPIMPSLYTITPFPLDASAPPPPRTSCLQPARHLRAPAAAAPALDGRGHEEPPGNTSGHDSGRARGASIGSAMLQTSPAPLNRPLSIFSEA</sequence>
<keyword evidence="1" id="KW-0175">Coiled coil</keyword>